<evidence type="ECO:0000256" key="5">
    <source>
        <dbReference type="ARBA" id="ARBA00022989"/>
    </source>
</evidence>
<sequence length="107" mass="10639">MPYVFLALAIVSEVAATVSLRLSDGFSRVVPSVVVVIGYVAAFALLSQALTRGLALGVAYGTWAAAGVALVAVIGAGFLGESLSWVQVGGVVLVIGGVLALELGGAH</sequence>
<evidence type="ECO:0000256" key="1">
    <source>
        <dbReference type="ARBA" id="ARBA00004651"/>
    </source>
</evidence>
<feature type="transmembrane region" description="Helical" evidence="8">
    <location>
        <begin position="26"/>
        <end position="46"/>
    </location>
</feature>
<evidence type="ECO:0000256" key="8">
    <source>
        <dbReference type="SAM" id="Phobius"/>
    </source>
</evidence>
<evidence type="ECO:0000313" key="10">
    <source>
        <dbReference type="Proteomes" id="UP001199469"/>
    </source>
</evidence>
<dbReference type="Pfam" id="PF00893">
    <property type="entry name" value="Multi_Drug_Res"/>
    <property type="match status" value="1"/>
</dbReference>
<gene>
    <name evidence="9" type="ORF">LQ327_18600</name>
</gene>
<keyword evidence="4 7" id="KW-0812">Transmembrane</keyword>
<protein>
    <submittedName>
        <fullName evidence="9">SMR family transporter</fullName>
    </submittedName>
</protein>
<keyword evidence="6 8" id="KW-0472">Membrane</keyword>
<evidence type="ECO:0000256" key="4">
    <source>
        <dbReference type="ARBA" id="ARBA00022692"/>
    </source>
</evidence>
<feature type="transmembrane region" description="Helical" evidence="8">
    <location>
        <begin position="85"/>
        <end position="104"/>
    </location>
</feature>
<dbReference type="Gene3D" id="1.10.3730.20">
    <property type="match status" value="1"/>
</dbReference>
<keyword evidence="3" id="KW-1003">Cell membrane</keyword>
<evidence type="ECO:0000256" key="3">
    <source>
        <dbReference type="ARBA" id="ARBA00022475"/>
    </source>
</evidence>
<dbReference type="InterPro" id="IPR045324">
    <property type="entry name" value="Small_multidrug_res"/>
</dbReference>
<keyword evidence="10" id="KW-1185">Reference proteome</keyword>
<dbReference type="InterPro" id="IPR037185">
    <property type="entry name" value="EmrE-like"/>
</dbReference>
<keyword evidence="2" id="KW-0813">Transport</keyword>
<dbReference type="PANTHER" id="PTHR30561">
    <property type="entry name" value="SMR FAMILY PROTON-DEPENDENT DRUG EFFLUX TRANSPORTER SUGE"/>
    <property type="match status" value="1"/>
</dbReference>
<name>A0ABS8PAS8_9PSEU</name>
<comment type="subcellular location">
    <subcellularLocation>
        <location evidence="1 7">Cell membrane</location>
        <topology evidence="1 7">Multi-pass membrane protein</topology>
    </subcellularLocation>
</comment>
<accession>A0ABS8PAS8</accession>
<evidence type="ECO:0000256" key="7">
    <source>
        <dbReference type="RuleBase" id="RU003942"/>
    </source>
</evidence>
<evidence type="ECO:0000313" key="9">
    <source>
        <dbReference type="EMBL" id="MCD2195383.1"/>
    </source>
</evidence>
<organism evidence="9 10">
    <name type="scientific">Actinomycetospora endophytica</name>
    <dbReference type="NCBI Taxonomy" id="2291215"/>
    <lineage>
        <taxon>Bacteria</taxon>
        <taxon>Bacillati</taxon>
        <taxon>Actinomycetota</taxon>
        <taxon>Actinomycetes</taxon>
        <taxon>Pseudonocardiales</taxon>
        <taxon>Pseudonocardiaceae</taxon>
        <taxon>Actinomycetospora</taxon>
    </lineage>
</organism>
<dbReference type="InterPro" id="IPR000390">
    <property type="entry name" value="Small_drug/metabolite_transptr"/>
</dbReference>
<evidence type="ECO:0000256" key="6">
    <source>
        <dbReference type="ARBA" id="ARBA00023136"/>
    </source>
</evidence>
<dbReference type="Proteomes" id="UP001199469">
    <property type="component" value="Unassembled WGS sequence"/>
</dbReference>
<dbReference type="SUPFAM" id="SSF103481">
    <property type="entry name" value="Multidrug resistance efflux transporter EmrE"/>
    <property type="match status" value="1"/>
</dbReference>
<evidence type="ECO:0000256" key="2">
    <source>
        <dbReference type="ARBA" id="ARBA00022448"/>
    </source>
</evidence>
<comment type="similarity">
    <text evidence="7">Belongs to the drug/metabolite transporter (DMT) superfamily. Small multidrug resistance (SMR) (TC 2.A.7.1) family.</text>
</comment>
<keyword evidence="5 8" id="KW-1133">Transmembrane helix</keyword>
<comment type="caution">
    <text evidence="9">The sequence shown here is derived from an EMBL/GenBank/DDBJ whole genome shotgun (WGS) entry which is preliminary data.</text>
</comment>
<dbReference type="RefSeq" id="WP_230736452.1">
    <property type="nucleotide sequence ID" value="NZ_JAJNDB010000004.1"/>
</dbReference>
<dbReference type="EMBL" id="JAJNDB010000004">
    <property type="protein sequence ID" value="MCD2195383.1"/>
    <property type="molecule type" value="Genomic_DNA"/>
</dbReference>
<dbReference type="PANTHER" id="PTHR30561:SF1">
    <property type="entry name" value="MULTIDRUG TRANSPORTER EMRE"/>
    <property type="match status" value="1"/>
</dbReference>
<proteinExistence type="inferred from homology"/>
<reference evidence="9 10" key="1">
    <citation type="submission" date="2021-11" db="EMBL/GenBank/DDBJ databases">
        <title>Draft genome sequence of Actinomycetospora sp. SF1 isolated from the rhizosphere soil.</title>
        <authorList>
            <person name="Duangmal K."/>
            <person name="Chantavorakit T."/>
        </authorList>
    </citation>
    <scope>NUCLEOTIDE SEQUENCE [LARGE SCALE GENOMIC DNA]</scope>
    <source>
        <strain evidence="9 10">TBRC 5722</strain>
    </source>
</reference>
<feature type="transmembrane region" description="Helical" evidence="8">
    <location>
        <begin position="58"/>
        <end position="79"/>
    </location>
</feature>